<keyword evidence="9 15" id="KW-1133">Transmembrane helix</keyword>
<dbReference type="InterPro" id="IPR013057">
    <property type="entry name" value="AA_transpt_TM"/>
</dbReference>
<feature type="transmembrane region" description="Helical" evidence="15">
    <location>
        <begin position="441"/>
        <end position="462"/>
    </location>
</feature>
<keyword evidence="18" id="KW-1185">Reference proteome</keyword>
<keyword evidence="11" id="KW-0927">Auxin signaling pathway</keyword>
<dbReference type="GO" id="GO:0009734">
    <property type="term" value="P:auxin-activated signaling pathway"/>
    <property type="evidence" value="ECO:0007669"/>
    <property type="project" value="UniProtKB-KW"/>
</dbReference>
<feature type="transmembrane region" description="Helical" evidence="15">
    <location>
        <begin position="468"/>
        <end position="490"/>
    </location>
</feature>
<dbReference type="GO" id="GO:0012505">
    <property type="term" value="C:endomembrane system"/>
    <property type="evidence" value="ECO:0007669"/>
    <property type="project" value="UniProtKB-SubCell"/>
</dbReference>
<evidence type="ECO:0000256" key="4">
    <source>
        <dbReference type="ARBA" id="ARBA00022448"/>
    </source>
</evidence>
<evidence type="ECO:0000256" key="6">
    <source>
        <dbReference type="ARBA" id="ARBA00022692"/>
    </source>
</evidence>
<gene>
    <name evidence="17" type="ORF">LLUT_LOCUS372</name>
</gene>
<evidence type="ECO:0000256" key="8">
    <source>
        <dbReference type="ARBA" id="ARBA00022970"/>
    </source>
</evidence>
<dbReference type="EMBL" id="CAXHTB010000001">
    <property type="protein sequence ID" value="CAL0299312.1"/>
    <property type="molecule type" value="Genomic_DNA"/>
</dbReference>
<dbReference type="PANTHER" id="PTHR48017">
    <property type="entry name" value="OS05G0424000 PROTEIN-RELATED"/>
    <property type="match status" value="1"/>
</dbReference>
<comment type="subcellular location">
    <subcellularLocation>
        <location evidence="2">Cell membrane</location>
    </subcellularLocation>
    <subcellularLocation>
        <location evidence="1">Endomembrane system</location>
        <topology evidence="1">Multi-pass membrane protein</topology>
    </subcellularLocation>
</comment>
<evidence type="ECO:0000313" key="18">
    <source>
        <dbReference type="Proteomes" id="UP001497480"/>
    </source>
</evidence>
<protein>
    <recommendedName>
        <fullName evidence="16">Amino acid transporter transmembrane domain-containing protein</fullName>
    </recommendedName>
</protein>
<sequence>MANSNKDKEKDLEFMFDENNEDEDQDIEDVKFESENSSEVGSDDDGEGNNETKPESFTSQQWPQSYQETTDSYTIATASNFGSILRGPSFVYSSFRNRSKSYIEIDGKAPLLSGQEGINQSTWWEKASMQRLVSEELPIGYGCSFSQTVFNGINVMCGVGLLSTPYTVNQAGWASMGVMLLFAVICCYTATLMRDCFESREGIVSYPDIGEAAFGKFGRIFASIILYTELYTYCVEFIILEGDNLTSVFPGTSLNLGIFKLDSVHLFGILTGLVVLPTVLLKDVRIISYLSAGGVIATLLIVISVISVGTIGGVGFHHTGQAVKMSGIPFAIGIYGFCYAGHSVFPNIYQSMADKRQFTKAVITCFVLCVLLYGGIAVVGFLMFGDATLSQITLNMPAGSFASKVAVWTTIINPFTKIALLINPLARCLEELLPHRISSTFWCFVLLRTVLVASTLCAAFLIPFFGLLMALIGSLFSILVSVVIPSLCFLKIVGKKATNTQVTLSIVITILGIICGGLGTYSSVLNIINSY</sequence>
<feature type="transmembrane region" description="Helical" evidence="15">
    <location>
        <begin position="263"/>
        <end position="281"/>
    </location>
</feature>
<keyword evidence="10 15" id="KW-0472">Membrane</keyword>
<evidence type="ECO:0000256" key="2">
    <source>
        <dbReference type="ARBA" id="ARBA00004236"/>
    </source>
</evidence>
<evidence type="ECO:0000256" key="10">
    <source>
        <dbReference type="ARBA" id="ARBA00023136"/>
    </source>
</evidence>
<comment type="similarity">
    <text evidence="13">Belongs to the amino acid/polyamine transporter 2 family. Amino acid/auxin permease (AAAP) (TC 2.A.18.5) subfamily.</text>
</comment>
<dbReference type="Pfam" id="PF01490">
    <property type="entry name" value="Aa_trans"/>
    <property type="match status" value="1"/>
</dbReference>
<feature type="domain" description="Amino acid transporter transmembrane" evidence="16">
    <location>
        <begin position="144"/>
        <end position="523"/>
    </location>
</feature>
<dbReference type="Proteomes" id="UP001497480">
    <property type="component" value="Unassembled WGS sequence"/>
</dbReference>
<comment type="function">
    <text evidence="12">Carrier protein involved in proton-driven auxin influx. Mediates the formation of auxin gradient from developing leaves (site of auxin biosynthesis) to tips by contributing to the loading of auxin in vascular tissues and facilitating acropetal (base to tip) auxin transport within inner tissues of the root apex, and basipetal (tip to base) auxin transport within outer tissues of the root apex. May be involved in lateral roots and nodules formation.</text>
</comment>
<evidence type="ECO:0000313" key="17">
    <source>
        <dbReference type="EMBL" id="CAL0299312.1"/>
    </source>
</evidence>
<feature type="compositionally biased region" description="Basic and acidic residues" evidence="14">
    <location>
        <begin position="1"/>
        <end position="13"/>
    </location>
</feature>
<dbReference type="FunFam" id="1.20.1740.10:FF:000047">
    <property type="entry name" value="Amino acid transporter AVT1A"/>
    <property type="match status" value="1"/>
</dbReference>
<proteinExistence type="inferred from homology"/>
<dbReference type="Gene3D" id="1.20.1740.10">
    <property type="entry name" value="Amino acid/polyamine transporter I"/>
    <property type="match status" value="1"/>
</dbReference>
<evidence type="ECO:0000256" key="1">
    <source>
        <dbReference type="ARBA" id="ARBA00004127"/>
    </source>
</evidence>
<evidence type="ECO:0000256" key="11">
    <source>
        <dbReference type="ARBA" id="ARBA00023294"/>
    </source>
</evidence>
<feature type="transmembrane region" description="Helical" evidence="15">
    <location>
        <begin position="502"/>
        <end position="528"/>
    </location>
</feature>
<keyword evidence="6 15" id="KW-0812">Transmembrane</keyword>
<feature type="transmembrane region" description="Helical" evidence="15">
    <location>
        <begin position="328"/>
        <end position="349"/>
    </location>
</feature>
<evidence type="ECO:0000259" key="16">
    <source>
        <dbReference type="Pfam" id="PF01490"/>
    </source>
</evidence>
<feature type="compositionally biased region" description="Acidic residues" evidence="14">
    <location>
        <begin position="14"/>
        <end position="27"/>
    </location>
</feature>
<comment type="similarity">
    <text evidence="3">Belongs to the amino acid/polyamine transporter 2 family. Amino acid/auxin permease (AAAP) (TC 2.A.18.1) subfamily.</text>
</comment>
<dbReference type="GO" id="GO:0005886">
    <property type="term" value="C:plasma membrane"/>
    <property type="evidence" value="ECO:0007669"/>
    <property type="project" value="UniProtKB-SubCell"/>
</dbReference>
<evidence type="ECO:0000256" key="12">
    <source>
        <dbReference type="ARBA" id="ARBA00045588"/>
    </source>
</evidence>
<feature type="compositionally biased region" description="Polar residues" evidence="14">
    <location>
        <begin position="49"/>
        <end position="69"/>
    </location>
</feature>
<dbReference type="GO" id="GO:0015293">
    <property type="term" value="F:symporter activity"/>
    <property type="evidence" value="ECO:0007669"/>
    <property type="project" value="UniProtKB-KW"/>
</dbReference>
<feature type="transmembrane region" description="Helical" evidence="15">
    <location>
        <begin position="361"/>
        <end position="385"/>
    </location>
</feature>
<keyword evidence="8" id="KW-0029">Amino-acid transport</keyword>
<feature type="transmembrane region" description="Helical" evidence="15">
    <location>
        <begin position="293"/>
        <end position="316"/>
    </location>
</feature>
<evidence type="ECO:0000256" key="7">
    <source>
        <dbReference type="ARBA" id="ARBA00022847"/>
    </source>
</evidence>
<dbReference type="GO" id="GO:0006865">
    <property type="term" value="P:amino acid transport"/>
    <property type="evidence" value="ECO:0007669"/>
    <property type="project" value="UniProtKB-KW"/>
</dbReference>
<evidence type="ECO:0000256" key="5">
    <source>
        <dbReference type="ARBA" id="ARBA00022475"/>
    </source>
</evidence>
<feature type="transmembrane region" description="Helical" evidence="15">
    <location>
        <begin position="171"/>
        <end position="190"/>
    </location>
</feature>
<keyword evidence="4" id="KW-0813">Transport</keyword>
<reference evidence="17 18" key="1">
    <citation type="submission" date="2024-03" db="EMBL/GenBank/DDBJ databases">
        <authorList>
            <person name="Martinez-Hernandez J."/>
        </authorList>
    </citation>
    <scope>NUCLEOTIDE SEQUENCE [LARGE SCALE GENOMIC DNA]</scope>
</reference>
<evidence type="ECO:0000256" key="9">
    <source>
        <dbReference type="ARBA" id="ARBA00022989"/>
    </source>
</evidence>
<keyword evidence="5" id="KW-1003">Cell membrane</keyword>
<evidence type="ECO:0000256" key="3">
    <source>
        <dbReference type="ARBA" id="ARBA00005590"/>
    </source>
</evidence>
<comment type="caution">
    <text evidence="17">The sequence shown here is derived from an EMBL/GenBank/DDBJ whole genome shotgun (WGS) entry which is preliminary data.</text>
</comment>
<feature type="transmembrane region" description="Helical" evidence="15">
    <location>
        <begin position="405"/>
        <end position="429"/>
    </location>
</feature>
<organism evidence="17 18">
    <name type="scientific">Lupinus luteus</name>
    <name type="common">European yellow lupine</name>
    <dbReference type="NCBI Taxonomy" id="3873"/>
    <lineage>
        <taxon>Eukaryota</taxon>
        <taxon>Viridiplantae</taxon>
        <taxon>Streptophyta</taxon>
        <taxon>Embryophyta</taxon>
        <taxon>Tracheophyta</taxon>
        <taxon>Spermatophyta</taxon>
        <taxon>Magnoliopsida</taxon>
        <taxon>eudicotyledons</taxon>
        <taxon>Gunneridae</taxon>
        <taxon>Pentapetalae</taxon>
        <taxon>rosids</taxon>
        <taxon>fabids</taxon>
        <taxon>Fabales</taxon>
        <taxon>Fabaceae</taxon>
        <taxon>Papilionoideae</taxon>
        <taxon>50 kb inversion clade</taxon>
        <taxon>genistoids sensu lato</taxon>
        <taxon>core genistoids</taxon>
        <taxon>Genisteae</taxon>
        <taxon>Lupinus</taxon>
    </lineage>
</organism>
<feature type="region of interest" description="Disordered" evidence="14">
    <location>
        <begin position="1"/>
        <end position="69"/>
    </location>
</feature>
<keyword evidence="7" id="KW-0769">Symport</keyword>
<evidence type="ECO:0000256" key="15">
    <source>
        <dbReference type="SAM" id="Phobius"/>
    </source>
</evidence>
<name>A0AAV1VQZ3_LUPLU</name>
<dbReference type="AlphaFoldDB" id="A0AAV1VQZ3"/>
<evidence type="ECO:0000256" key="13">
    <source>
        <dbReference type="ARBA" id="ARBA00049662"/>
    </source>
</evidence>
<accession>A0AAV1VQZ3</accession>
<evidence type="ECO:0000256" key="14">
    <source>
        <dbReference type="SAM" id="MobiDB-lite"/>
    </source>
</evidence>